<keyword evidence="9" id="KW-0378">Hydrolase</keyword>
<dbReference type="Gene3D" id="3.40.190.80">
    <property type="match status" value="1"/>
</dbReference>
<organism evidence="18 19">
    <name type="scientific">Caenorhabditis auriculariae</name>
    <dbReference type="NCBI Taxonomy" id="2777116"/>
    <lineage>
        <taxon>Eukaryota</taxon>
        <taxon>Metazoa</taxon>
        <taxon>Ecdysozoa</taxon>
        <taxon>Nematoda</taxon>
        <taxon>Chromadorea</taxon>
        <taxon>Rhabditida</taxon>
        <taxon>Rhabditina</taxon>
        <taxon>Rhabditomorpha</taxon>
        <taxon>Rhabditoidea</taxon>
        <taxon>Rhabditidae</taxon>
        <taxon>Peloderinae</taxon>
        <taxon>Caenorhabditis</taxon>
    </lineage>
</organism>
<dbReference type="OrthoDB" id="74460at2759"/>
<dbReference type="FunFam" id="3.40.190.80:FF:000007">
    <property type="entry name" value="Blast:Putative inositol monophosphatase 3"/>
    <property type="match status" value="1"/>
</dbReference>
<dbReference type="SUPFAM" id="SSF56655">
    <property type="entry name" value="Carbohydrate phosphatase"/>
    <property type="match status" value="1"/>
</dbReference>
<dbReference type="CDD" id="cd01640">
    <property type="entry name" value="IPPase"/>
    <property type="match status" value="1"/>
</dbReference>
<evidence type="ECO:0000256" key="15">
    <source>
        <dbReference type="ARBA" id="ARBA00074068"/>
    </source>
</evidence>
<feature type="binding site" evidence="16">
    <location>
        <position position="138"/>
    </location>
    <ligand>
        <name>Mg(2+)</name>
        <dbReference type="ChEBI" id="CHEBI:18420"/>
        <label>1</label>
        <note>catalytic</note>
    </ligand>
</feature>
<comment type="similarity">
    <text evidence="5">Belongs to the inositol monophosphatase superfamily.</text>
</comment>
<dbReference type="GO" id="GO:0016020">
    <property type="term" value="C:membrane"/>
    <property type="evidence" value="ECO:0007669"/>
    <property type="project" value="UniProtKB-SubCell"/>
</dbReference>
<dbReference type="Pfam" id="PF00459">
    <property type="entry name" value="Inositol_P"/>
    <property type="match status" value="1"/>
</dbReference>
<keyword evidence="7 17" id="KW-0812">Transmembrane</keyword>
<evidence type="ECO:0000256" key="7">
    <source>
        <dbReference type="ARBA" id="ARBA00022692"/>
    </source>
</evidence>
<evidence type="ECO:0000256" key="16">
    <source>
        <dbReference type="PIRSR" id="PIRSR600760-2"/>
    </source>
</evidence>
<keyword evidence="12 17" id="KW-0472">Membrane</keyword>
<dbReference type="InterPro" id="IPR020550">
    <property type="entry name" value="Inositol_monophosphatase_CS"/>
</dbReference>
<evidence type="ECO:0000256" key="9">
    <source>
        <dbReference type="ARBA" id="ARBA00022801"/>
    </source>
</evidence>
<dbReference type="FunFam" id="3.30.540.10:FF:000012">
    <property type="entry name" value="Blast:Putative inositol monophosphatase 3"/>
    <property type="match status" value="1"/>
</dbReference>
<feature type="binding site" evidence="16">
    <location>
        <position position="310"/>
    </location>
    <ligand>
        <name>Mg(2+)</name>
        <dbReference type="ChEBI" id="CHEBI:18420"/>
        <label>1</label>
        <note>catalytic</note>
    </ligand>
</feature>
<comment type="caution">
    <text evidence="18">The sequence shown here is derived from an EMBL/GenBank/DDBJ whole genome shotgun (WGS) entry which is preliminary data.</text>
</comment>
<feature type="binding site" evidence="16">
    <location>
        <position position="189"/>
    </location>
    <ligand>
        <name>Mg(2+)</name>
        <dbReference type="ChEBI" id="CHEBI:18420"/>
        <label>1</label>
        <note>catalytic</note>
    </ligand>
</feature>
<evidence type="ECO:0000256" key="2">
    <source>
        <dbReference type="ARBA" id="ARBA00001946"/>
    </source>
</evidence>
<dbReference type="GO" id="GO:0005794">
    <property type="term" value="C:Golgi apparatus"/>
    <property type="evidence" value="ECO:0007669"/>
    <property type="project" value="UniProtKB-ARBA"/>
</dbReference>
<dbReference type="GO" id="GO:0046854">
    <property type="term" value="P:phosphatidylinositol phosphate biosynthetic process"/>
    <property type="evidence" value="ECO:0007669"/>
    <property type="project" value="InterPro"/>
</dbReference>
<gene>
    <name evidence="18" type="ORF">CAUJ_LOCUS601</name>
</gene>
<keyword evidence="19" id="KW-1185">Reference proteome</keyword>
<comment type="subcellular location">
    <subcellularLocation>
        <location evidence="3">Membrane</location>
        <topology evidence="3">Single-pass membrane protein</topology>
    </subcellularLocation>
</comment>
<dbReference type="EC" id="3.1.3.25" evidence="6"/>
<dbReference type="PANTHER" id="PTHR43028:SF4">
    <property type="entry name" value="INOSITOL MONOPHOSPHATASE 3"/>
    <property type="match status" value="1"/>
</dbReference>
<dbReference type="GO" id="GO:0046872">
    <property type="term" value="F:metal ion binding"/>
    <property type="evidence" value="ECO:0007669"/>
    <property type="project" value="UniProtKB-KW"/>
</dbReference>
<dbReference type="InterPro" id="IPR000760">
    <property type="entry name" value="Inositol_monophosphatase-like"/>
</dbReference>
<evidence type="ECO:0000256" key="3">
    <source>
        <dbReference type="ARBA" id="ARBA00004167"/>
    </source>
</evidence>
<dbReference type="Proteomes" id="UP000835052">
    <property type="component" value="Unassembled WGS sequence"/>
</dbReference>
<evidence type="ECO:0000256" key="11">
    <source>
        <dbReference type="ARBA" id="ARBA00022989"/>
    </source>
</evidence>
<name>A0A8S1GPL0_9PELO</name>
<evidence type="ECO:0000313" key="18">
    <source>
        <dbReference type="EMBL" id="CAD6184682.1"/>
    </source>
</evidence>
<dbReference type="PANTHER" id="PTHR43028">
    <property type="entry name" value="3'(2'),5'-BISPHOSPHATE NUCLEOTIDASE 1"/>
    <property type="match status" value="1"/>
</dbReference>
<keyword evidence="11 17" id="KW-1133">Transmembrane helix</keyword>
<evidence type="ECO:0000256" key="14">
    <source>
        <dbReference type="ARBA" id="ARBA00042949"/>
    </source>
</evidence>
<dbReference type="InterPro" id="IPR050725">
    <property type="entry name" value="CysQ/Inositol_MonoPase"/>
</dbReference>
<evidence type="ECO:0000256" key="10">
    <source>
        <dbReference type="ARBA" id="ARBA00022842"/>
    </source>
</evidence>
<dbReference type="PROSITE" id="PS00630">
    <property type="entry name" value="IMP_2"/>
    <property type="match status" value="1"/>
</dbReference>
<comment type="pathway">
    <text evidence="4">Polyol metabolism; myo-inositol biosynthesis; myo-inositol from D-glucose 6-phosphate: step 2/2.</text>
</comment>
<evidence type="ECO:0000256" key="8">
    <source>
        <dbReference type="ARBA" id="ARBA00022723"/>
    </source>
</evidence>
<evidence type="ECO:0000256" key="13">
    <source>
        <dbReference type="ARBA" id="ARBA00042119"/>
    </source>
</evidence>
<dbReference type="Gene3D" id="3.30.540.10">
    <property type="entry name" value="Fructose-1,6-Bisphosphatase, subunit A, domain 1"/>
    <property type="match status" value="1"/>
</dbReference>
<dbReference type="EMBL" id="CAJGYM010000001">
    <property type="protein sequence ID" value="CAD6184682.1"/>
    <property type="molecule type" value="Genomic_DNA"/>
</dbReference>
<feature type="binding site" evidence="16">
    <location>
        <position position="188"/>
    </location>
    <ligand>
        <name>Mg(2+)</name>
        <dbReference type="ChEBI" id="CHEBI:18420"/>
        <label>1</label>
        <note>catalytic</note>
    </ligand>
</feature>
<protein>
    <recommendedName>
        <fullName evidence="15">Putative inositol monophosphatase 3</fullName>
        <ecNumber evidence="6">3.1.3.25</ecNumber>
    </recommendedName>
    <alternativeName>
        <fullName evidence="14">Inositol-1(or 4)-monophosphatase 3</fullName>
    </alternativeName>
    <alternativeName>
        <fullName evidence="13">Myo-inositol monophosphatase A3</fullName>
    </alternativeName>
</protein>
<keyword evidence="8 16" id="KW-0479">Metal-binding</keyword>
<evidence type="ECO:0000313" key="19">
    <source>
        <dbReference type="Proteomes" id="UP000835052"/>
    </source>
</evidence>
<keyword evidence="10 16" id="KW-0460">Magnesium</keyword>
<proteinExistence type="inferred from homology"/>
<evidence type="ECO:0000256" key="17">
    <source>
        <dbReference type="SAM" id="Phobius"/>
    </source>
</evidence>
<feature type="binding site" evidence="16">
    <location>
        <position position="186"/>
    </location>
    <ligand>
        <name>Mg(2+)</name>
        <dbReference type="ChEBI" id="CHEBI:18420"/>
        <label>1</label>
        <note>catalytic</note>
    </ligand>
</feature>
<evidence type="ECO:0000256" key="5">
    <source>
        <dbReference type="ARBA" id="ARBA00009759"/>
    </source>
</evidence>
<comment type="catalytic activity">
    <reaction evidence="1">
        <text>a myo-inositol phosphate + H2O = myo-inositol + phosphate</text>
        <dbReference type="Rhea" id="RHEA:24056"/>
        <dbReference type="ChEBI" id="CHEBI:15377"/>
        <dbReference type="ChEBI" id="CHEBI:17268"/>
        <dbReference type="ChEBI" id="CHEBI:43474"/>
        <dbReference type="ChEBI" id="CHEBI:84139"/>
        <dbReference type="EC" id="3.1.3.25"/>
    </reaction>
</comment>
<accession>A0A8S1GPL0</accession>
<feature type="transmembrane region" description="Helical" evidence="17">
    <location>
        <begin position="38"/>
        <end position="56"/>
    </location>
</feature>
<evidence type="ECO:0000256" key="6">
    <source>
        <dbReference type="ARBA" id="ARBA00013106"/>
    </source>
</evidence>
<dbReference type="GO" id="GO:0008254">
    <property type="term" value="F:3'-nucleotidase activity"/>
    <property type="evidence" value="ECO:0007669"/>
    <property type="project" value="TreeGrafter"/>
</dbReference>
<evidence type="ECO:0000256" key="12">
    <source>
        <dbReference type="ARBA" id="ARBA00023136"/>
    </source>
</evidence>
<evidence type="ECO:0000256" key="1">
    <source>
        <dbReference type="ARBA" id="ARBA00001033"/>
    </source>
</evidence>
<comment type="cofactor">
    <cofactor evidence="2 16">
        <name>Mg(2+)</name>
        <dbReference type="ChEBI" id="CHEBI:18420"/>
    </cofactor>
</comment>
<sequence length="365" mass="40489">MVEKRVDCDRAANPATLEVFSVSKQTTTMQVRLHARNTFSVIMAAGFIYLAYLIFFESGDGFPEIDVDLKDVVSYAVLAVEMGGHAVKKVHEENALNIEAKGLTDEGKEELLTKADIISNSLILDLLQRFPKLKVVSEEKPPSSFTPNEVNLYRSDNYLLWESVKDVLDKIPSRRLSLSDIRIFVDPLDATQEFTENLTEYVTVMACICAGEDPIFGAIYRPFYNETIFGLNGWGVMNSAGKMLSPVDYEETAKKIVVSRSHAGKVKEMAKKLGSDVVVESAGGSGYKTLRLVNGTAEIYLHTTAIKKWDTCAGDAILRAMGGAMLDLKGEPLRYSLDTPILNEKGLLATVRNPYTYLKKFENLT</sequence>
<evidence type="ECO:0000256" key="4">
    <source>
        <dbReference type="ARBA" id="ARBA00005152"/>
    </source>
</evidence>
<reference evidence="18" key="1">
    <citation type="submission" date="2020-10" db="EMBL/GenBank/DDBJ databases">
        <authorList>
            <person name="Kikuchi T."/>
        </authorList>
    </citation>
    <scope>NUCLEOTIDE SEQUENCE</scope>
    <source>
        <strain evidence="18">NKZ352</strain>
    </source>
</reference>
<dbReference type="GO" id="GO:0052834">
    <property type="term" value="F:inositol monophosphate phosphatase activity"/>
    <property type="evidence" value="ECO:0007669"/>
    <property type="project" value="UniProtKB-EC"/>
</dbReference>
<dbReference type="AlphaFoldDB" id="A0A8S1GPL0"/>